<reference evidence="2 3" key="1">
    <citation type="submission" date="2013-03" db="EMBL/GenBank/DDBJ databases">
        <title>The Genome Sequence of Capronia epimyces CBS 606.96.</title>
        <authorList>
            <consortium name="The Broad Institute Genomics Platform"/>
            <person name="Cuomo C."/>
            <person name="de Hoog S."/>
            <person name="Gorbushina A."/>
            <person name="Walker B."/>
            <person name="Young S.K."/>
            <person name="Zeng Q."/>
            <person name="Gargeya S."/>
            <person name="Fitzgerald M."/>
            <person name="Haas B."/>
            <person name="Abouelleil A."/>
            <person name="Allen A.W."/>
            <person name="Alvarado L."/>
            <person name="Arachchi H.M."/>
            <person name="Berlin A.M."/>
            <person name="Chapman S.B."/>
            <person name="Gainer-Dewar J."/>
            <person name="Goldberg J."/>
            <person name="Griggs A."/>
            <person name="Gujja S."/>
            <person name="Hansen M."/>
            <person name="Howarth C."/>
            <person name="Imamovic A."/>
            <person name="Ireland A."/>
            <person name="Larimer J."/>
            <person name="McCowan C."/>
            <person name="Murphy C."/>
            <person name="Pearson M."/>
            <person name="Poon T.W."/>
            <person name="Priest M."/>
            <person name="Roberts A."/>
            <person name="Saif S."/>
            <person name="Shea T."/>
            <person name="Sisk P."/>
            <person name="Sykes S."/>
            <person name="Wortman J."/>
            <person name="Nusbaum C."/>
            <person name="Birren B."/>
        </authorList>
    </citation>
    <scope>NUCLEOTIDE SEQUENCE [LARGE SCALE GENOMIC DNA]</scope>
    <source>
        <strain evidence="2 3">CBS 606.96</strain>
    </source>
</reference>
<dbReference type="RefSeq" id="XP_007738675.1">
    <property type="nucleotide sequence ID" value="XM_007740485.1"/>
</dbReference>
<evidence type="ECO:0000313" key="2">
    <source>
        <dbReference type="EMBL" id="EXJ77237.1"/>
    </source>
</evidence>
<evidence type="ECO:0000313" key="3">
    <source>
        <dbReference type="Proteomes" id="UP000019478"/>
    </source>
</evidence>
<organism evidence="2 3">
    <name type="scientific">Capronia epimyces CBS 606.96</name>
    <dbReference type="NCBI Taxonomy" id="1182542"/>
    <lineage>
        <taxon>Eukaryota</taxon>
        <taxon>Fungi</taxon>
        <taxon>Dikarya</taxon>
        <taxon>Ascomycota</taxon>
        <taxon>Pezizomycotina</taxon>
        <taxon>Eurotiomycetes</taxon>
        <taxon>Chaetothyriomycetidae</taxon>
        <taxon>Chaetothyriales</taxon>
        <taxon>Herpotrichiellaceae</taxon>
        <taxon>Capronia</taxon>
    </lineage>
</organism>
<feature type="compositionally biased region" description="Polar residues" evidence="1">
    <location>
        <begin position="68"/>
        <end position="96"/>
    </location>
</feature>
<dbReference type="OrthoDB" id="5386823at2759"/>
<proteinExistence type="predicted"/>
<name>W9X9U5_9EURO</name>
<sequence length="145" mass="15251">MDLFHAITQTVDTVLTCHWYDSFKGFKMDNSKSDDKTMDTVAGGESTQYESIKTVTQPTEKQRGQMGSGPNTSDTPPTSQDRGRQSADNIRYGQNISESGMGGTTTTSSGVASQGAGYGGTADQSESQKDSRPQQGYGSGSGVGA</sequence>
<gene>
    <name evidence="2" type="ORF">A1O3_10395</name>
</gene>
<protein>
    <submittedName>
        <fullName evidence="2">Uncharacterized protein</fullName>
    </submittedName>
</protein>
<dbReference type="Proteomes" id="UP000019478">
    <property type="component" value="Unassembled WGS sequence"/>
</dbReference>
<keyword evidence="3" id="KW-1185">Reference proteome</keyword>
<dbReference type="HOGENOM" id="CLU_135725_0_0_1"/>
<feature type="region of interest" description="Disordered" evidence="1">
    <location>
        <begin position="28"/>
        <end position="145"/>
    </location>
</feature>
<dbReference type="EMBL" id="AMGY01000011">
    <property type="protein sequence ID" value="EXJ77237.1"/>
    <property type="molecule type" value="Genomic_DNA"/>
</dbReference>
<dbReference type="AlphaFoldDB" id="W9X9U5"/>
<dbReference type="GeneID" id="19174475"/>
<comment type="caution">
    <text evidence="2">The sequence shown here is derived from an EMBL/GenBank/DDBJ whole genome shotgun (WGS) entry which is preliminary data.</text>
</comment>
<feature type="compositionally biased region" description="Basic and acidic residues" evidence="1">
    <location>
        <begin position="28"/>
        <end position="38"/>
    </location>
</feature>
<dbReference type="eggNOG" id="ENOG502STCV">
    <property type="taxonomic scope" value="Eukaryota"/>
</dbReference>
<feature type="compositionally biased region" description="Polar residues" evidence="1">
    <location>
        <begin position="45"/>
        <end position="59"/>
    </location>
</feature>
<accession>W9X9U5</accession>
<evidence type="ECO:0000256" key="1">
    <source>
        <dbReference type="SAM" id="MobiDB-lite"/>
    </source>
</evidence>